<evidence type="ECO:0000313" key="3">
    <source>
        <dbReference type="EMBL" id="NEE01149.1"/>
    </source>
</evidence>
<sequence length="735" mass="83337">MIESGLGTGASFFAPQVGAWSAEVVNDLRERYNDRPDVSGDAFIVKLERQLKGAPDSTILLAAELLTVHALPLANLTQESKRRRIETVLGWMQHSPTLPSEVVEAFAEGSWHGGQGAHQHIWRWLAHLVEFLQHWWELEELQRQKALNDPWEWRNAVRATEVLPSLRECLLYFGFPHHFLPIINVDDKQRILKSFSDEAARSGDQDRDLFELTLRLQERHGGYFDYYASPYVEQWRPDRDRSTRRAWLVRPRRPQGGEDALVERWRREGFVSLAATHLGVVEPGSDRHQVAAAVEEGYQHTDYAQRLQLTTEYHIFLTRMASDDVVVTIVDGQVWIGQVTGDATYSDSDEGRLRRPTEWADQSFDVDQLPAPLAADIDQQGAVVDLTGALDALLSLVEAEDQAEPHDEAPALQFEVDVPSLRSANAELAMRLHIEQEWLQESLDVLQDRQQVIFYGPPGTGKTYLARALARHVTDPDAVRLVQFHPSYTYEDFFEGYRPVSGADGTVGFQLQPGPLRQIASEARDDPGRPYVLIVDEINRANLAKVFGELYYLLEYRRDSVRLQYSPGESFTLPPNVFVVGTMNTADRSIALVDAAIRRRFAFIELHPDEPPVRDLLRNWLHANHKDLDRAFLLDALNDAIGAEDRDFKIGPSYLMTADTEREGGLARIWEYSILPLLQEHYYGRLGRDQVRARYGLASIQARIAAQIEQKIRDDSLPGQGTDDPDSARGPSDEA</sequence>
<keyword evidence="4" id="KW-1185">Reference proteome</keyword>
<dbReference type="SUPFAM" id="SSF52540">
    <property type="entry name" value="P-loop containing nucleoside triphosphate hydrolases"/>
    <property type="match status" value="1"/>
</dbReference>
<dbReference type="PANTHER" id="PTHR37291">
    <property type="entry name" value="5-METHYLCYTOSINE-SPECIFIC RESTRICTION ENZYME B"/>
    <property type="match status" value="1"/>
</dbReference>
<dbReference type="GO" id="GO:0016887">
    <property type="term" value="F:ATP hydrolysis activity"/>
    <property type="evidence" value="ECO:0007669"/>
    <property type="project" value="InterPro"/>
</dbReference>
<dbReference type="CDD" id="cd00009">
    <property type="entry name" value="AAA"/>
    <property type="match status" value="1"/>
</dbReference>
<feature type="region of interest" description="Disordered" evidence="1">
    <location>
        <begin position="711"/>
        <end position="735"/>
    </location>
</feature>
<dbReference type="Gene3D" id="3.40.50.300">
    <property type="entry name" value="P-loop containing nucleotide triphosphate hydrolases"/>
    <property type="match status" value="1"/>
</dbReference>
<evidence type="ECO:0000256" key="1">
    <source>
        <dbReference type="SAM" id="MobiDB-lite"/>
    </source>
</evidence>
<dbReference type="InterPro" id="IPR027417">
    <property type="entry name" value="P-loop_NTPase"/>
</dbReference>
<dbReference type="PANTHER" id="PTHR37291:SF1">
    <property type="entry name" value="TYPE IV METHYL-DIRECTED RESTRICTION ENZYME ECOKMCRB SUBUNIT"/>
    <property type="match status" value="1"/>
</dbReference>
<feature type="domain" description="AAA+ ATPase" evidence="2">
    <location>
        <begin position="448"/>
        <end position="611"/>
    </location>
</feature>
<reference evidence="3 4" key="1">
    <citation type="submission" date="2020-02" db="EMBL/GenBank/DDBJ databases">
        <authorList>
            <person name="Li X.-J."/>
            <person name="Han X.-M."/>
        </authorList>
    </citation>
    <scope>NUCLEOTIDE SEQUENCE [LARGE SCALE GENOMIC DNA]</scope>
    <source>
        <strain evidence="3 4">CCTCC AB 2017055</strain>
    </source>
</reference>
<protein>
    <submittedName>
        <fullName evidence="3">AAA domain-containing protein</fullName>
    </submittedName>
</protein>
<gene>
    <name evidence="3" type="ORF">G1H10_13330</name>
</gene>
<dbReference type="InterPro" id="IPR052934">
    <property type="entry name" value="Methyl-DNA_Rec/Restrict_Enz"/>
</dbReference>
<evidence type="ECO:0000313" key="4">
    <source>
        <dbReference type="Proteomes" id="UP000475214"/>
    </source>
</evidence>
<dbReference type="EMBL" id="JAAGOA010000008">
    <property type="protein sequence ID" value="NEE01149.1"/>
    <property type="molecule type" value="Genomic_DNA"/>
</dbReference>
<dbReference type="InterPro" id="IPR003593">
    <property type="entry name" value="AAA+_ATPase"/>
</dbReference>
<organism evidence="3 4">
    <name type="scientific">Phytoactinopolyspora halotolerans</name>
    <dbReference type="NCBI Taxonomy" id="1981512"/>
    <lineage>
        <taxon>Bacteria</taxon>
        <taxon>Bacillati</taxon>
        <taxon>Actinomycetota</taxon>
        <taxon>Actinomycetes</taxon>
        <taxon>Jiangellales</taxon>
        <taxon>Jiangellaceae</taxon>
        <taxon>Phytoactinopolyspora</taxon>
    </lineage>
</organism>
<dbReference type="Proteomes" id="UP000475214">
    <property type="component" value="Unassembled WGS sequence"/>
</dbReference>
<dbReference type="GO" id="GO:0005524">
    <property type="term" value="F:ATP binding"/>
    <property type="evidence" value="ECO:0007669"/>
    <property type="project" value="InterPro"/>
</dbReference>
<accession>A0A6L9S7S3</accession>
<name>A0A6L9S7S3_9ACTN</name>
<proteinExistence type="predicted"/>
<evidence type="ECO:0000259" key="2">
    <source>
        <dbReference type="SMART" id="SM00382"/>
    </source>
</evidence>
<dbReference type="SMART" id="SM00382">
    <property type="entry name" value="AAA"/>
    <property type="match status" value="1"/>
</dbReference>
<comment type="caution">
    <text evidence="3">The sequence shown here is derived from an EMBL/GenBank/DDBJ whole genome shotgun (WGS) entry which is preliminary data.</text>
</comment>
<dbReference type="InterPro" id="IPR011704">
    <property type="entry name" value="ATPase_dyneun-rel_AAA"/>
</dbReference>
<dbReference type="AlphaFoldDB" id="A0A6L9S7S3"/>
<dbReference type="Pfam" id="PF07728">
    <property type="entry name" value="AAA_5"/>
    <property type="match status" value="1"/>
</dbReference>